<feature type="transmembrane region" description="Helical" evidence="1">
    <location>
        <begin position="199"/>
        <end position="221"/>
    </location>
</feature>
<sequence>MSRPGNKIRASLFQAHSIAGLVLALLLALIALTGSVMSFEDEIVEHLNAGIMQVAPRQAPALMPDELLARLEATQDAGKVAAVTLSSDPSAAVRVRFGRDEQGARRTSLYVDPYDARVLGSPRGEEFFATVRRLHRWLLIPGDAKGWGRQITGIAALGLIVMLISGLVLRWPRRAGNVKMWLKPNLGLSGRSLHRSLHAVIGTWVLPIYLVMTLTGLWYSFDWYKDGVVWLLSRPHVAAAKMQPKQPRAPGRPEPAQPVGFDRAWATFRQEEGGHFSRALLTLPAGPGTVIRIRSWGKDSTLDTTRDEFRIDAITGQLVSAERYADKTFGEKMIANVLDIHRGAILGWPGKLVFMIAAALMPLFSVTGLLLYLSRRKLRRPSQLRLGRLVPGE</sequence>
<dbReference type="Proteomes" id="UP000325641">
    <property type="component" value="Chromosome"/>
</dbReference>
<dbReference type="Pfam" id="PF03929">
    <property type="entry name" value="PepSY_TM"/>
    <property type="match status" value="1"/>
</dbReference>
<feature type="transmembrane region" description="Helical" evidence="1">
    <location>
        <begin position="151"/>
        <end position="171"/>
    </location>
</feature>
<gene>
    <name evidence="2" type="ORF">F8237_12285</name>
</gene>
<dbReference type="OrthoDB" id="9791166at2"/>
<protein>
    <submittedName>
        <fullName evidence="2">PepSY domain-containing protein</fullName>
    </submittedName>
</protein>
<dbReference type="AlphaFoldDB" id="A0A5P6P473"/>
<keyword evidence="1" id="KW-0472">Membrane</keyword>
<dbReference type="PANTHER" id="PTHR34219:SF3">
    <property type="entry name" value="BLL7967 PROTEIN"/>
    <property type="match status" value="1"/>
</dbReference>
<dbReference type="KEGG" id="bbet:F8237_12285"/>
<evidence type="ECO:0000313" key="3">
    <source>
        <dbReference type="Proteomes" id="UP000325641"/>
    </source>
</evidence>
<evidence type="ECO:0000256" key="1">
    <source>
        <dbReference type="SAM" id="Phobius"/>
    </source>
</evidence>
<name>A0A5P6P473_9BRAD</name>
<dbReference type="InterPro" id="IPR005625">
    <property type="entry name" value="PepSY-ass_TM"/>
</dbReference>
<reference evidence="3" key="1">
    <citation type="submission" date="2019-10" db="EMBL/GenBank/DDBJ databases">
        <title>Complete Genome Sequence of Bradyrhizobium betae type strain PL7HG1T.</title>
        <authorList>
            <person name="Bromfield E.S.P."/>
            <person name="Cloutier S."/>
        </authorList>
    </citation>
    <scope>NUCLEOTIDE SEQUENCE [LARGE SCALE GENOMIC DNA]</scope>
    <source>
        <strain evidence="3">PL7HG1</strain>
    </source>
</reference>
<organism evidence="2 3">
    <name type="scientific">Bradyrhizobium betae</name>
    <dbReference type="NCBI Taxonomy" id="244734"/>
    <lineage>
        <taxon>Bacteria</taxon>
        <taxon>Pseudomonadati</taxon>
        <taxon>Pseudomonadota</taxon>
        <taxon>Alphaproteobacteria</taxon>
        <taxon>Hyphomicrobiales</taxon>
        <taxon>Nitrobacteraceae</taxon>
        <taxon>Bradyrhizobium</taxon>
    </lineage>
</organism>
<dbReference type="PANTHER" id="PTHR34219">
    <property type="entry name" value="IRON-REGULATED INNER MEMBRANE PROTEIN-RELATED"/>
    <property type="match status" value="1"/>
</dbReference>
<keyword evidence="1" id="KW-1133">Transmembrane helix</keyword>
<dbReference type="EMBL" id="CP044543">
    <property type="protein sequence ID" value="QFI73110.1"/>
    <property type="molecule type" value="Genomic_DNA"/>
</dbReference>
<accession>A0A5P6P473</accession>
<keyword evidence="1" id="KW-0812">Transmembrane</keyword>
<dbReference type="RefSeq" id="WP_151644984.1">
    <property type="nucleotide sequence ID" value="NZ_CP044543.1"/>
</dbReference>
<evidence type="ECO:0000313" key="2">
    <source>
        <dbReference type="EMBL" id="QFI73110.1"/>
    </source>
</evidence>
<feature type="transmembrane region" description="Helical" evidence="1">
    <location>
        <begin position="352"/>
        <end position="373"/>
    </location>
</feature>
<proteinExistence type="predicted"/>